<dbReference type="Pfam" id="PF02194">
    <property type="entry name" value="PXA"/>
    <property type="match status" value="1"/>
</dbReference>
<keyword evidence="3" id="KW-0812">Transmembrane</keyword>
<dbReference type="Pfam" id="PF00615">
    <property type="entry name" value="RGS"/>
    <property type="match status" value="1"/>
</dbReference>
<feature type="domain" description="PX" evidence="5">
    <location>
        <begin position="586"/>
        <end position="706"/>
    </location>
</feature>
<dbReference type="Pfam" id="PF00787">
    <property type="entry name" value="PX"/>
    <property type="match status" value="1"/>
</dbReference>
<dbReference type="InterPro" id="IPR013937">
    <property type="entry name" value="Sorting_nexin_C"/>
</dbReference>
<sequence>MATFAGGSIMRLASLPTLIYLLLTFLLCSLTFGFGFVITVLVTLSLFLAGFLTTLFRDSIDRADELRTRMNRYADEFRFKQAIDDFLDDKDRLKSTSIYTEKHAMTGVPDMDLVLEQIFQFLIRDFIDPWYKNITTEPLFQESLLRTTRRSVAALSQCLKNVDWVPLITRDLIDDLASHLRLYRKAVEKIEVQKSKCMKPEDLETIFFDYELEMEKNYCRDLVSTSPQYESAYMHDIADILLYLLMPSEDFRSRPLRFIVREICVTKVLIPMFDKFSDPDYLTYLIVWLLSEIPLNTDDFMTTIDTSKNVQELEALLESIHDELNSLRAKDSGNVNTRFNVKQQINSLEYAANIIKKQMYKVANMTEEAAPAKDYGAPEVAEEAYDGPIVHLPIMVVLTNNIAVSAFVEFLSSIKSSSYIDFYLAIEGFKVSVEHQLRHLASGETIESEVYETIKEAALFMYHQYLSQEAVTRVELEESVINRFLARLRNDEPQESWFEQIQDRLVEILARDERFYPAFKKHPLYVKMLEDLGILNNDETENQDASNGQTISVDLCDDGVSSLSGASASPKKSGKSEEPPISHCGPYTTANVETLGIGQQGKQMFALYNIRVFKHDGEKSSTWNVIRRYSDFNLLNNHIQSKYRKLRSLPFPAKRTFNNLDQVFLERRCKALNNYMGTLLQPNVLHNNPGLEADVHDFLSQKKYTGGNRGFPRKVMNAMFDPILSSVKAFGTAVTQVPESNFVTKVSSELNRAANVLRSTRSVEQEDHSRVVSQLDNVDTENIPLRVMILLVDEVFGLKGRNQWFRRRLVSVLRQFVNAALGSSINRRIIETVKWLTSPEQALQYLIAFRDSIWPGGKMATHQTHRHASDVLRAKFLSRCLMLSALPDELRLFIGSSTTNTGISDISNAIRNKHLNRRLIYVIFERLLVVVFPNNHFNKVLPMLHSRSPRMHHH</sequence>
<dbReference type="Pfam" id="PF08628">
    <property type="entry name" value="Nexin_C"/>
    <property type="match status" value="1"/>
</dbReference>
<dbReference type="GO" id="GO:0035091">
    <property type="term" value="F:phosphatidylinositol binding"/>
    <property type="evidence" value="ECO:0007669"/>
    <property type="project" value="InterPro"/>
</dbReference>
<reference evidence="7" key="1">
    <citation type="journal article" date="2013" name="Genetics">
        <title>The draft genome and transcriptome of Panagrellus redivivus are shaped by the harsh demands of a free-living lifestyle.</title>
        <authorList>
            <person name="Srinivasan J."/>
            <person name="Dillman A.R."/>
            <person name="Macchietto M.G."/>
            <person name="Heikkinen L."/>
            <person name="Lakso M."/>
            <person name="Fracchia K.M."/>
            <person name="Antoshechkin I."/>
            <person name="Mortazavi A."/>
            <person name="Wong G."/>
            <person name="Sternberg P.W."/>
        </authorList>
    </citation>
    <scope>NUCLEOTIDE SEQUENCE [LARGE SCALE GENOMIC DNA]</scope>
    <source>
        <strain evidence="7">MT8872</strain>
    </source>
</reference>
<evidence type="ECO:0000313" key="7">
    <source>
        <dbReference type="Proteomes" id="UP000492821"/>
    </source>
</evidence>
<dbReference type="SMART" id="SM00312">
    <property type="entry name" value="PX"/>
    <property type="match status" value="1"/>
</dbReference>
<dbReference type="Proteomes" id="UP000492821">
    <property type="component" value="Unassembled WGS sequence"/>
</dbReference>
<evidence type="ECO:0000259" key="5">
    <source>
        <dbReference type="PROSITE" id="PS50195"/>
    </source>
</evidence>
<dbReference type="WBParaSite" id="Pan_g8819.t1">
    <property type="protein sequence ID" value="Pan_g8819.t1"/>
    <property type="gene ID" value="Pan_g8819"/>
</dbReference>
<dbReference type="InterPro" id="IPR036305">
    <property type="entry name" value="RGS_sf"/>
</dbReference>
<evidence type="ECO:0000256" key="2">
    <source>
        <dbReference type="SAM" id="MobiDB-lite"/>
    </source>
</evidence>
<dbReference type="AlphaFoldDB" id="A0A7E4WC25"/>
<evidence type="ECO:0000256" key="3">
    <source>
        <dbReference type="SAM" id="Phobius"/>
    </source>
</evidence>
<feature type="region of interest" description="Disordered" evidence="2">
    <location>
        <begin position="562"/>
        <end position="585"/>
    </location>
</feature>
<accession>A0A7E4WC25</accession>
<dbReference type="GO" id="GO:0005769">
    <property type="term" value="C:early endosome"/>
    <property type="evidence" value="ECO:0007669"/>
    <property type="project" value="TreeGrafter"/>
</dbReference>
<reference evidence="8" key="2">
    <citation type="submission" date="2020-10" db="UniProtKB">
        <authorList>
            <consortium name="WormBaseParasite"/>
        </authorList>
    </citation>
    <scope>IDENTIFICATION</scope>
</reference>
<evidence type="ECO:0000256" key="1">
    <source>
        <dbReference type="ARBA" id="ARBA00010883"/>
    </source>
</evidence>
<dbReference type="InterPro" id="IPR001683">
    <property type="entry name" value="PX_dom"/>
</dbReference>
<evidence type="ECO:0000259" key="4">
    <source>
        <dbReference type="PROSITE" id="PS50132"/>
    </source>
</evidence>
<organism evidence="7 8">
    <name type="scientific">Panagrellus redivivus</name>
    <name type="common">Microworm</name>
    <dbReference type="NCBI Taxonomy" id="6233"/>
    <lineage>
        <taxon>Eukaryota</taxon>
        <taxon>Metazoa</taxon>
        <taxon>Ecdysozoa</taxon>
        <taxon>Nematoda</taxon>
        <taxon>Chromadorea</taxon>
        <taxon>Rhabditida</taxon>
        <taxon>Tylenchina</taxon>
        <taxon>Panagrolaimomorpha</taxon>
        <taxon>Panagrolaimoidea</taxon>
        <taxon>Panagrolaimidae</taxon>
        <taxon>Panagrellus</taxon>
    </lineage>
</organism>
<dbReference type="InterPro" id="IPR036871">
    <property type="entry name" value="PX_dom_sf"/>
</dbReference>
<dbReference type="InterPro" id="IPR016137">
    <property type="entry name" value="RGS"/>
</dbReference>
<keyword evidence="7" id="KW-1185">Reference proteome</keyword>
<evidence type="ECO:0000313" key="8">
    <source>
        <dbReference type="WBParaSite" id="Pan_g8819.t1"/>
    </source>
</evidence>
<feature type="compositionally biased region" description="Low complexity" evidence="2">
    <location>
        <begin position="562"/>
        <end position="571"/>
    </location>
</feature>
<comment type="similarity">
    <text evidence="1">Belongs to the sorting nexin family.</text>
</comment>
<keyword evidence="3" id="KW-0472">Membrane</keyword>
<dbReference type="SUPFAM" id="SSF48097">
    <property type="entry name" value="Regulator of G-protein signaling, RGS"/>
    <property type="match status" value="1"/>
</dbReference>
<dbReference type="PROSITE" id="PS50132">
    <property type="entry name" value="RGS"/>
    <property type="match status" value="1"/>
</dbReference>
<dbReference type="Gene3D" id="3.30.1520.10">
    <property type="entry name" value="Phox-like domain"/>
    <property type="match status" value="1"/>
</dbReference>
<dbReference type="Gene3D" id="1.10.167.10">
    <property type="entry name" value="Regulator of G-protein Signalling 4, domain 2"/>
    <property type="match status" value="1"/>
</dbReference>
<keyword evidence="3" id="KW-1133">Transmembrane helix</keyword>
<name>A0A7E4WC25_PANRE</name>
<feature type="domain" description="PXA" evidence="6">
    <location>
        <begin position="108"/>
        <end position="294"/>
    </location>
</feature>
<dbReference type="InterPro" id="IPR003114">
    <property type="entry name" value="Phox_assoc"/>
</dbReference>
<dbReference type="InterPro" id="IPR044926">
    <property type="entry name" value="RGS_subdomain_2"/>
</dbReference>
<protein>
    <submittedName>
        <fullName evidence="8">Sorting nexin-13</fullName>
    </submittedName>
</protein>
<dbReference type="PANTHER" id="PTHR22775">
    <property type="entry name" value="SORTING NEXIN"/>
    <property type="match status" value="1"/>
</dbReference>
<dbReference type="PANTHER" id="PTHR22775:SF3">
    <property type="entry name" value="SORTING NEXIN-13"/>
    <property type="match status" value="1"/>
</dbReference>
<dbReference type="SUPFAM" id="SSF64268">
    <property type="entry name" value="PX domain"/>
    <property type="match status" value="1"/>
</dbReference>
<feature type="transmembrane region" description="Helical" evidence="3">
    <location>
        <begin position="19"/>
        <end position="52"/>
    </location>
</feature>
<dbReference type="SMART" id="SM00313">
    <property type="entry name" value="PXA"/>
    <property type="match status" value="1"/>
</dbReference>
<dbReference type="PROSITE" id="PS50195">
    <property type="entry name" value="PX"/>
    <property type="match status" value="1"/>
</dbReference>
<dbReference type="PROSITE" id="PS51207">
    <property type="entry name" value="PXA"/>
    <property type="match status" value="1"/>
</dbReference>
<evidence type="ECO:0000259" key="6">
    <source>
        <dbReference type="PROSITE" id="PS51207"/>
    </source>
</evidence>
<feature type="domain" description="RGS" evidence="4">
    <location>
        <begin position="397"/>
        <end position="512"/>
    </location>
</feature>
<dbReference type="SMART" id="SM00315">
    <property type="entry name" value="RGS"/>
    <property type="match status" value="1"/>
</dbReference>
<proteinExistence type="inferred from homology"/>